<sequence>MLAWALLAGAAAATLAWGWVALVSGAGAVLDHPLDEPTAEPVGPLAGVTVVVPGRDEADHLPQTLQELLAQDTRRPHRVVFVDDASSDATPEAVAGLAAAFGDRLLPVRNEQEPPRGWVGKCWAIQRGLAAAGLLADGPVEDAAPADPGGSGGDWLLFTDADIHHAPDLVRAAAAHAEARGADVLALVPRLVFGGFGERLVQLQLVVALSVMLPLKKAVDPGRPEALTGGAFILVRRRLYAAAGGHAAVRGEVVEDLKLGQALKAAGGRMAVAVAGERLWCRMYDGWADQWEGLTKNAYPGLDRRPLVAAGLGAATLVCNVGPAAYLPAALALAGSGGGAAAWVAAGVAMLALALQAASADAARRLCGLRWWWALSVPAGSAAYLAILAASAWRCTFGGNLWKGRRYPAPPAAE</sequence>
<dbReference type="Gene3D" id="3.90.550.10">
    <property type="entry name" value="Spore Coat Polysaccharide Biosynthesis Protein SpsA, Chain A"/>
    <property type="match status" value="1"/>
</dbReference>
<name>I0IBU2_PHYMF</name>
<accession>I0IBU2</accession>
<dbReference type="SUPFAM" id="SSF53448">
    <property type="entry name" value="Nucleotide-diphospho-sugar transferases"/>
    <property type="match status" value="1"/>
</dbReference>
<keyword evidence="1" id="KW-1133">Transmembrane helix</keyword>
<proteinExistence type="predicted"/>
<keyword evidence="2" id="KW-0808">Transferase</keyword>
<gene>
    <name evidence="2" type="ordered locus">PSMK_05710</name>
</gene>
<dbReference type="KEGG" id="phm:PSMK_05710"/>
<feature type="transmembrane region" description="Helical" evidence="1">
    <location>
        <begin position="340"/>
        <end position="359"/>
    </location>
</feature>
<dbReference type="Proteomes" id="UP000007881">
    <property type="component" value="Chromosome"/>
</dbReference>
<reference evidence="2 3" key="1">
    <citation type="submission" date="2012-02" db="EMBL/GenBank/DDBJ databases">
        <title>Complete genome sequence of Phycisphaera mikurensis NBRC 102666.</title>
        <authorList>
            <person name="Ankai A."/>
            <person name="Hosoyama A."/>
            <person name="Terui Y."/>
            <person name="Sekine M."/>
            <person name="Fukai R."/>
            <person name="Kato Y."/>
            <person name="Nakamura S."/>
            <person name="Yamada-Narita S."/>
            <person name="Kawakoshi A."/>
            <person name="Fukunaga Y."/>
            <person name="Yamazaki S."/>
            <person name="Fujita N."/>
        </authorList>
    </citation>
    <scope>NUCLEOTIDE SEQUENCE [LARGE SCALE GENOMIC DNA]</scope>
    <source>
        <strain evidence="3">NBRC 102666 / KCTC 22515 / FYK2301M01</strain>
    </source>
</reference>
<dbReference type="AlphaFoldDB" id="I0IBU2"/>
<dbReference type="eggNOG" id="COG1215">
    <property type="taxonomic scope" value="Bacteria"/>
</dbReference>
<keyword evidence="1" id="KW-0472">Membrane</keyword>
<keyword evidence="1" id="KW-0812">Transmembrane</keyword>
<evidence type="ECO:0000313" key="3">
    <source>
        <dbReference type="Proteomes" id="UP000007881"/>
    </source>
</evidence>
<evidence type="ECO:0000256" key="1">
    <source>
        <dbReference type="SAM" id="Phobius"/>
    </source>
</evidence>
<dbReference type="HOGENOM" id="CLU_038143_0_0_0"/>
<feature type="transmembrane region" description="Helical" evidence="1">
    <location>
        <begin position="371"/>
        <end position="393"/>
    </location>
</feature>
<evidence type="ECO:0000313" key="2">
    <source>
        <dbReference type="EMBL" id="BAM02730.1"/>
    </source>
</evidence>
<dbReference type="GO" id="GO:0016740">
    <property type="term" value="F:transferase activity"/>
    <property type="evidence" value="ECO:0007669"/>
    <property type="project" value="UniProtKB-KW"/>
</dbReference>
<organism evidence="2 3">
    <name type="scientific">Phycisphaera mikurensis (strain NBRC 102666 / KCTC 22515 / FYK2301M01)</name>
    <dbReference type="NCBI Taxonomy" id="1142394"/>
    <lineage>
        <taxon>Bacteria</taxon>
        <taxon>Pseudomonadati</taxon>
        <taxon>Planctomycetota</taxon>
        <taxon>Phycisphaerae</taxon>
        <taxon>Phycisphaerales</taxon>
        <taxon>Phycisphaeraceae</taxon>
        <taxon>Phycisphaera</taxon>
    </lineage>
</organism>
<dbReference type="PANTHER" id="PTHR43646">
    <property type="entry name" value="GLYCOSYLTRANSFERASE"/>
    <property type="match status" value="1"/>
</dbReference>
<dbReference type="Pfam" id="PF13641">
    <property type="entry name" value="Glyco_tranf_2_3"/>
    <property type="match status" value="1"/>
</dbReference>
<feature type="transmembrane region" description="Helical" evidence="1">
    <location>
        <begin position="307"/>
        <end position="333"/>
    </location>
</feature>
<dbReference type="PANTHER" id="PTHR43646:SF3">
    <property type="entry name" value="SLR1566 PROTEIN"/>
    <property type="match status" value="1"/>
</dbReference>
<keyword evidence="3" id="KW-1185">Reference proteome</keyword>
<protein>
    <submittedName>
        <fullName evidence="2">Putative glycosyltransferase</fullName>
    </submittedName>
</protein>
<dbReference type="EMBL" id="AP012338">
    <property type="protein sequence ID" value="BAM02730.1"/>
    <property type="molecule type" value="Genomic_DNA"/>
</dbReference>
<dbReference type="STRING" id="1142394.PSMK_05710"/>
<dbReference type="InterPro" id="IPR029044">
    <property type="entry name" value="Nucleotide-diphossugar_trans"/>
</dbReference>